<feature type="region of interest" description="Disordered" evidence="9">
    <location>
        <begin position="1"/>
        <end position="152"/>
    </location>
</feature>
<dbReference type="PANTHER" id="PTHR13948:SF3">
    <property type="entry name" value="FI21118P1"/>
    <property type="match status" value="1"/>
</dbReference>
<evidence type="ECO:0000256" key="8">
    <source>
        <dbReference type="PROSITE-ProRule" id="PRU00322"/>
    </source>
</evidence>
<dbReference type="InterPro" id="IPR000504">
    <property type="entry name" value="RRM_dom"/>
</dbReference>
<evidence type="ECO:0000259" key="10">
    <source>
        <dbReference type="PROSITE" id="PS50102"/>
    </source>
</evidence>
<dbReference type="PROSITE" id="PS50199">
    <property type="entry name" value="ZF_RANBP2_2"/>
    <property type="match status" value="1"/>
</dbReference>
<reference evidence="12 13" key="1">
    <citation type="submission" date="2024-08" db="EMBL/GenBank/DDBJ databases">
        <authorList>
            <person name="Cucini C."/>
            <person name="Frati F."/>
        </authorList>
    </citation>
    <scope>NUCLEOTIDE SEQUENCE [LARGE SCALE GENOMIC DNA]</scope>
</reference>
<dbReference type="Proteomes" id="UP001642540">
    <property type="component" value="Unassembled WGS sequence"/>
</dbReference>
<organism evidence="12 13">
    <name type="scientific">Orchesella dallaii</name>
    <dbReference type="NCBI Taxonomy" id="48710"/>
    <lineage>
        <taxon>Eukaryota</taxon>
        <taxon>Metazoa</taxon>
        <taxon>Ecdysozoa</taxon>
        <taxon>Arthropoda</taxon>
        <taxon>Hexapoda</taxon>
        <taxon>Collembola</taxon>
        <taxon>Entomobryomorpha</taxon>
        <taxon>Entomobryoidea</taxon>
        <taxon>Orchesellidae</taxon>
        <taxon>Orchesellinae</taxon>
        <taxon>Orchesella</taxon>
    </lineage>
</organism>
<keyword evidence="2" id="KW-0479">Metal-binding</keyword>
<keyword evidence="3 8" id="KW-0863">Zinc-finger</keyword>
<protein>
    <recommendedName>
        <fullName evidence="14">RNA-binding protein 5</fullName>
    </recommendedName>
</protein>
<dbReference type="Pfam" id="PF00076">
    <property type="entry name" value="RRM_1"/>
    <property type="match status" value="1"/>
</dbReference>
<feature type="compositionally biased region" description="Polar residues" evidence="9">
    <location>
        <begin position="136"/>
        <end position="152"/>
    </location>
</feature>
<dbReference type="InterPro" id="IPR036443">
    <property type="entry name" value="Znf_RanBP2_sf"/>
</dbReference>
<keyword evidence="6" id="KW-0539">Nucleus</keyword>
<feature type="domain" description="RRM" evidence="10">
    <location>
        <begin position="166"/>
        <end position="233"/>
    </location>
</feature>
<evidence type="ECO:0000313" key="13">
    <source>
        <dbReference type="Proteomes" id="UP001642540"/>
    </source>
</evidence>
<feature type="compositionally biased region" description="Basic and acidic residues" evidence="9">
    <location>
        <begin position="66"/>
        <end position="82"/>
    </location>
</feature>
<feature type="compositionally biased region" description="Basic and acidic residues" evidence="9">
    <location>
        <begin position="118"/>
        <end position="131"/>
    </location>
</feature>
<evidence type="ECO:0000313" key="12">
    <source>
        <dbReference type="EMBL" id="CAL8132354.1"/>
    </source>
</evidence>
<dbReference type="PANTHER" id="PTHR13948">
    <property type="entry name" value="RNA-BINDING PROTEIN"/>
    <property type="match status" value="1"/>
</dbReference>
<dbReference type="EMBL" id="CAXLJM020000092">
    <property type="protein sequence ID" value="CAL8132354.1"/>
    <property type="molecule type" value="Genomic_DNA"/>
</dbReference>
<evidence type="ECO:0000256" key="6">
    <source>
        <dbReference type="ARBA" id="ARBA00023242"/>
    </source>
</evidence>
<sequence>MDRNLKDSKYSYGAVGLGGRRSGSGRCSPSETRMYYDEDSFRIRRNRSRSQSLSRDDSDSASSRHGQWEWRSTSKEIFDNGRRSPSPLPQPSQFGSRVMRSRSPILDWGEGRSTNLLRDGDAKDDRGDSQSHHFRSSSPVNGNIGGSQNPRQFNENLKHQELNTDSTIMIQGLARDLTEDDIRDELLKDGFVTKHVRLIRSRTVPGISRGVAFVEFRTGADAALWMTLKTDGKFQANFTDDQMIPEPLRGSDSQLVLMDWHCQNCKSPNFKLRENCFKCSAPREYREDLTLNDDQATVSRRPVRASPTLEKNSVAATAIAAARWTHTLPIDDDQPSQQTLIQNASNATKIDNCNRPLFGMSDIDERNKWKKMEEMEKVREAERIAKALQVKELERSSNANQEIKHEERKNNFENRAKGKDDDGSGDDEQEYLVQPLAPLPYHFLPLDKMPFNLMRFHCANR</sequence>
<evidence type="ECO:0000256" key="2">
    <source>
        <dbReference type="ARBA" id="ARBA00022723"/>
    </source>
</evidence>
<dbReference type="InterPro" id="IPR001876">
    <property type="entry name" value="Znf_RanBP2"/>
</dbReference>
<evidence type="ECO:0000256" key="4">
    <source>
        <dbReference type="ARBA" id="ARBA00022833"/>
    </source>
</evidence>
<dbReference type="InterPro" id="IPR012677">
    <property type="entry name" value="Nucleotide-bd_a/b_plait_sf"/>
</dbReference>
<dbReference type="Gene3D" id="3.30.70.330">
    <property type="match status" value="1"/>
</dbReference>
<keyword evidence="4" id="KW-0862">Zinc</keyword>
<evidence type="ECO:0000256" key="7">
    <source>
        <dbReference type="PROSITE-ProRule" id="PRU00176"/>
    </source>
</evidence>
<dbReference type="InterPro" id="IPR035979">
    <property type="entry name" value="RBD_domain_sf"/>
</dbReference>
<keyword evidence="5 7" id="KW-0694">RNA-binding</keyword>
<dbReference type="PROSITE" id="PS50102">
    <property type="entry name" value="RRM"/>
    <property type="match status" value="1"/>
</dbReference>
<dbReference type="SUPFAM" id="SSF90209">
    <property type="entry name" value="Ran binding protein zinc finger-like"/>
    <property type="match status" value="1"/>
</dbReference>
<dbReference type="PROSITE" id="PS01358">
    <property type="entry name" value="ZF_RANBP2_1"/>
    <property type="match status" value="1"/>
</dbReference>
<name>A0ABP1RPP7_9HEXA</name>
<comment type="caution">
    <text evidence="12">The sequence shown here is derived from an EMBL/GenBank/DDBJ whole genome shotgun (WGS) entry which is preliminary data.</text>
</comment>
<dbReference type="Gene3D" id="4.10.1060.10">
    <property type="entry name" value="Zinc finger, RanBP2-type"/>
    <property type="match status" value="1"/>
</dbReference>
<evidence type="ECO:0000256" key="1">
    <source>
        <dbReference type="ARBA" id="ARBA00004123"/>
    </source>
</evidence>
<accession>A0ABP1RPP7</accession>
<evidence type="ECO:0000256" key="3">
    <source>
        <dbReference type="ARBA" id="ARBA00022771"/>
    </source>
</evidence>
<evidence type="ECO:0000259" key="11">
    <source>
        <dbReference type="PROSITE" id="PS50199"/>
    </source>
</evidence>
<gene>
    <name evidence="12" type="ORF">ODALV1_LOCUS24591</name>
</gene>
<comment type="subcellular location">
    <subcellularLocation>
        <location evidence="1">Nucleus</location>
    </subcellularLocation>
</comment>
<evidence type="ECO:0000256" key="5">
    <source>
        <dbReference type="ARBA" id="ARBA00022884"/>
    </source>
</evidence>
<proteinExistence type="predicted"/>
<feature type="domain" description="RanBP2-type" evidence="11">
    <location>
        <begin position="259"/>
        <end position="285"/>
    </location>
</feature>
<evidence type="ECO:0008006" key="14">
    <source>
        <dbReference type="Google" id="ProtNLM"/>
    </source>
</evidence>
<feature type="region of interest" description="Disordered" evidence="9">
    <location>
        <begin position="393"/>
        <end position="430"/>
    </location>
</feature>
<feature type="compositionally biased region" description="Basic and acidic residues" evidence="9">
    <location>
        <begin position="402"/>
        <end position="422"/>
    </location>
</feature>
<evidence type="ECO:0000256" key="9">
    <source>
        <dbReference type="SAM" id="MobiDB-lite"/>
    </source>
</evidence>
<keyword evidence="13" id="KW-1185">Reference proteome</keyword>
<dbReference type="SUPFAM" id="SSF54928">
    <property type="entry name" value="RNA-binding domain, RBD"/>
    <property type="match status" value="1"/>
</dbReference>